<gene>
    <name evidence="1" type="ORF">JVT61DRAFT_6525</name>
</gene>
<dbReference type="EMBL" id="JAGFBS010000022">
    <property type="protein sequence ID" value="KAG6373377.1"/>
    <property type="molecule type" value="Genomic_DNA"/>
</dbReference>
<sequence length="194" mass="21867">MIRGNADELSIRSEPTPNWKLPAGLGVPFYASRKDTIFTISLCIILDDSDIKKNLRSHGVLHRIVSWDTWGPDGTRLLFMKPSATQTGYAYGMKFIQGLRRNNGHVAQVYDFNPHAARTHAETSVDSSTPWKRLARQSKFSGKIFYKDVVTRLPGRVATITLEHSVDGWEAAMIGEDHIVMVQSDYSKYGYMAM</sequence>
<protein>
    <submittedName>
        <fullName evidence="1">Uncharacterized protein</fullName>
    </submittedName>
</protein>
<dbReference type="AlphaFoldDB" id="A0A8I2YKF0"/>
<dbReference type="OrthoDB" id="3174109at2759"/>
<comment type="caution">
    <text evidence="1">The sequence shown here is derived from an EMBL/GenBank/DDBJ whole genome shotgun (WGS) entry which is preliminary data.</text>
</comment>
<proteinExistence type="predicted"/>
<accession>A0A8I2YKF0</accession>
<keyword evidence="2" id="KW-1185">Reference proteome</keyword>
<reference evidence="1" key="1">
    <citation type="submission" date="2021-03" db="EMBL/GenBank/DDBJ databases">
        <title>Evolutionary innovations through gain and loss of genes in the ectomycorrhizal Boletales.</title>
        <authorList>
            <person name="Wu G."/>
            <person name="Miyauchi S."/>
            <person name="Morin E."/>
            <person name="Yang Z.-L."/>
            <person name="Xu J."/>
            <person name="Martin F.M."/>
        </authorList>
    </citation>
    <scope>NUCLEOTIDE SEQUENCE</scope>
    <source>
        <strain evidence="1">BR01</strain>
    </source>
</reference>
<name>A0A8I2YKF0_9AGAM</name>
<evidence type="ECO:0000313" key="1">
    <source>
        <dbReference type="EMBL" id="KAG6373377.1"/>
    </source>
</evidence>
<organism evidence="1 2">
    <name type="scientific">Boletus reticuloceps</name>
    <dbReference type="NCBI Taxonomy" id="495285"/>
    <lineage>
        <taxon>Eukaryota</taxon>
        <taxon>Fungi</taxon>
        <taxon>Dikarya</taxon>
        <taxon>Basidiomycota</taxon>
        <taxon>Agaricomycotina</taxon>
        <taxon>Agaricomycetes</taxon>
        <taxon>Agaricomycetidae</taxon>
        <taxon>Boletales</taxon>
        <taxon>Boletineae</taxon>
        <taxon>Boletaceae</taxon>
        <taxon>Boletoideae</taxon>
        <taxon>Boletus</taxon>
    </lineage>
</organism>
<dbReference type="Proteomes" id="UP000683000">
    <property type="component" value="Unassembled WGS sequence"/>
</dbReference>
<evidence type="ECO:0000313" key="2">
    <source>
        <dbReference type="Proteomes" id="UP000683000"/>
    </source>
</evidence>